<protein>
    <submittedName>
        <fullName evidence="1">Molybdopterin converting factor, subunit 1</fullName>
    </submittedName>
</protein>
<organism evidence="1 2">
    <name type="scientific">Calderihabitans maritimus</name>
    <dbReference type="NCBI Taxonomy" id="1246530"/>
    <lineage>
        <taxon>Bacteria</taxon>
        <taxon>Bacillati</taxon>
        <taxon>Bacillota</taxon>
        <taxon>Clostridia</taxon>
        <taxon>Neomoorellales</taxon>
        <taxon>Calderihabitantaceae</taxon>
        <taxon>Calderihabitans</taxon>
    </lineage>
</organism>
<dbReference type="Proteomes" id="UP000197032">
    <property type="component" value="Unassembled WGS sequence"/>
</dbReference>
<name>A0A1Z5HTE8_9FIRM</name>
<dbReference type="RefSeq" id="WP_088554070.1">
    <property type="nucleotide sequence ID" value="NZ_BDGJ01000101.1"/>
</dbReference>
<evidence type="ECO:0000313" key="1">
    <source>
        <dbReference type="EMBL" id="GAW92802.1"/>
    </source>
</evidence>
<proteinExistence type="predicted"/>
<comment type="caution">
    <text evidence="1">The sequence shown here is derived from an EMBL/GenBank/DDBJ whole genome shotgun (WGS) entry which is preliminary data.</text>
</comment>
<dbReference type="OrthoDB" id="9801945at2"/>
<dbReference type="Gene3D" id="3.10.20.30">
    <property type="match status" value="1"/>
</dbReference>
<evidence type="ECO:0000313" key="2">
    <source>
        <dbReference type="Proteomes" id="UP000197032"/>
    </source>
</evidence>
<sequence>MRVKVKLYGHLRKFVAKLQEANGNTGWVELNDEATVMDIYTAIGLNFDEVMVVDINGKIVGKEAKLRTGDLVSFFPTVGGG</sequence>
<keyword evidence="2" id="KW-1185">Reference proteome</keyword>
<accession>A0A1Z5HTE8</accession>
<gene>
    <name evidence="1" type="ORF">KKC1_19510</name>
</gene>
<dbReference type="InterPro" id="IPR003749">
    <property type="entry name" value="ThiS/MoaD-like"/>
</dbReference>
<dbReference type="AlphaFoldDB" id="A0A1Z5HTE8"/>
<dbReference type="SUPFAM" id="SSF54285">
    <property type="entry name" value="MoaD/ThiS"/>
    <property type="match status" value="1"/>
</dbReference>
<dbReference type="EMBL" id="BDGJ01000101">
    <property type="protein sequence ID" value="GAW92802.1"/>
    <property type="molecule type" value="Genomic_DNA"/>
</dbReference>
<dbReference type="InterPro" id="IPR012675">
    <property type="entry name" value="Beta-grasp_dom_sf"/>
</dbReference>
<reference evidence="2" key="1">
    <citation type="journal article" date="2017" name="Appl. Environ. Microbiol.">
        <title>Genomic analysis of Calderihabitans maritimus KKC1, a thermophilic hydrogenogenic carboxydotrophic bacterium isolated from marine sediment.</title>
        <authorList>
            <person name="Omae K."/>
            <person name="Yoneda Y."/>
            <person name="Fukuyama Y."/>
            <person name="Yoshida T."/>
            <person name="Sako Y."/>
        </authorList>
    </citation>
    <scope>NUCLEOTIDE SEQUENCE [LARGE SCALE GENOMIC DNA]</scope>
    <source>
        <strain evidence="2">KKC1</strain>
    </source>
</reference>
<dbReference type="InterPro" id="IPR016155">
    <property type="entry name" value="Mopterin_synth/thiamin_S_b"/>
</dbReference>
<dbReference type="Pfam" id="PF02597">
    <property type="entry name" value="ThiS"/>
    <property type="match status" value="1"/>
</dbReference>